<evidence type="ECO:0000259" key="7">
    <source>
        <dbReference type="PROSITE" id="PS50885"/>
    </source>
</evidence>
<dbReference type="SMART" id="SM00283">
    <property type="entry name" value="MA"/>
    <property type="match status" value="1"/>
</dbReference>
<evidence type="ECO:0000256" key="1">
    <source>
        <dbReference type="ARBA" id="ARBA00022500"/>
    </source>
</evidence>
<gene>
    <name evidence="8" type="ORF">SAMN04490178_11133</name>
</gene>
<evidence type="ECO:0000256" key="4">
    <source>
        <dbReference type="PROSITE-ProRule" id="PRU00284"/>
    </source>
</evidence>
<dbReference type="Proteomes" id="UP000198847">
    <property type="component" value="Unassembled WGS sequence"/>
</dbReference>
<dbReference type="PANTHER" id="PTHR32089:SF114">
    <property type="entry name" value="METHYL-ACCEPTING CHEMOTAXIS PROTEIN MCPB"/>
    <property type="match status" value="1"/>
</dbReference>
<dbReference type="SUPFAM" id="SSF58104">
    <property type="entry name" value="Methyl-accepting chemotaxis protein (MCP) signaling domain"/>
    <property type="match status" value="1"/>
</dbReference>
<dbReference type="GO" id="GO:0007165">
    <property type="term" value="P:signal transduction"/>
    <property type="evidence" value="ECO:0007669"/>
    <property type="project" value="UniProtKB-KW"/>
</dbReference>
<keyword evidence="9" id="KW-1185">Reference proteome</keyword>
<evidence type="ECO:0000256" key="2">
    <source>
        <dbReference type="ARBA" id="ARBA00023224"/>
    </source>
</evidence>
<dbReference type="InterPro" id="IPR003660">
    <property type="entry name" value="HAMP_dom"/>
</dbReference>
<proteinExistence type="inferred from homology"/>
<sequence length="684" mass="74432">MRKTTIRTKTLLTFMPLVIISLLILSWIGYHYSAQLIEEEINQKMEVQLDKTLTQFYTQLNAHKAIGQTIARFTETGGNALSKEQYAAFLQNAITSNDLILGAGVWFEPFQYKAEVHYFGPYAYKDHGNIVFTTDYEKPDYDYPSQDWYKMATNTTRPVVWSDPYYDATTNITMVTASFPFYDGNKKLKGMATADMDLAQLQKIVSDITVSQTGWAFLLDKNGTYISDRDNGKVMKTKITEDADSGLAEAGKALLADQGKSGHITATLSGAKHLIYYTAMPETGWTLALVVPEAELFAPLKNLLLGQVLAVLIAILVISAVIVRYTGMITRNINEVKRLSDSMSQGNLTQAVTVTSQDEFGEMGTNFNRMTRDLRQLINKLMETSVQVASHSDILTQTARQTAEATEHITIAVQDIASTVETQIANTEGTTQTLTDMSDRISAISQDMQQVTDITLDTSNKAQDGTAVVDNAINQMQKINKNVNTAATVVHTLGEKSREIDSILSLITAIAGQTNLLALNAAIEAARAGEQGKGFAVVADEVRKLAEQSETAAKQIGSIISEIQLQTGHAIQIMDESTHSVQEGIHLVNQAQHSFTAIHDAIGHSSAQTQHIAAAIADIADNAAQIAAAVEALAAADKQTGSHIESVAAATEEQHASMEELQATATLLAKVASELDSSIHTFKV</sequence>
<accession>A0A1H8VF94</accession>
<dbReference type="CDD" id="cd11386">
    <property type="entry name" value="MCP_signal"/>
    <property type="match status" value="1"/>
</dbReference>
<reference evidence="8 9" key="1">
    <citation type="submission" date="2016-10" db="EMBL/GenBank/DDBJ databases">
        <authorList>
            <person name="de Groot N.N."/>
        </authorList>
    </citation>
    <scope>NUCLEOTIDE SEQUENCE [LARGE SCALE GENOMIC DNA]</scope>
    <source>
        <strain evidence="8 9">DSM 13305</strain>
    </source>
</reference>
<dbReference type="Gene3D" id="1.10.287.950">
    <property type="entry name" value="Methyl-accepting chemotaxis protein"/>
    <property type="match status" value="1"/>
</dbReference>
<protein>
    <submittedName>
        <fullName evidence="8">Methyl-accepting chemotaxis sensory transducer with Cache sensor</fullName>
    </submittedName>
</protein>
<feature type="domain" description="HAMP" evidence="7">
    <location>
        <begin position="327"/>
        <end position="379"/>
    </location>
</feature>
<dbReference type="CDD" id="cd12913">
    <property type="entry name" value="PDC1_MCP_like"/>
    <property type="match status" value="1"/>
</dbReference>
<dbReference type="STRING" id="112903.SAMN04490178_11133"/>
<keyword evidence="1" id="KW-0145">Chemotaxis</keyword>
<dbReference type="Gene3D" id="3.30.450.20">
    <property type="entry name" value="PAS domain"/>
    <property type="match status" value="2"/>
</dbReference>
<dbReference type="Pfam" id="PF22673">
    <property type="entry name" value="MCP-like_PDC_1"/>
    <property type="match status" value="1"/>
</dbReference>
<keyword evidence="5" id="KW-0472">Membrane</keyword>
<dbReference type="SUPFAM" id="SSF103190">
    <property type="entry name" value="Sensory domain-like"/>
    <property type="match status" value="1"/>
</dbReference>
<name>A0A1H8VF94_9FIRM</name>
<comment type="similarity">
    <text evidence="3">Belongs to the methyl-accepting chemotaxis (MCP) protein family.</text>
</comment>
<dbReference type="PANTHER" id="PTHR32089">
    <property type="entry name" value="METHYL-ACCEPTING CHEMOTAXIS PROTEIN MCPB"/>
    <property type="match status" value="1"/>
</dbReference>
<evidence type="ECO:0000313" key="9">
    <source>
        <dbReference type="Proteomes" id="UP000198847"/>
    </source>
</evidence>
<dbReference type="Pfam" id="PF00015">
    <property type="entry name" value="MCPsignal"/>
    <property type="match status" value="1"/>
</dbReference>
<evidence type="ECO:0000313" key="8">
    <source>
        <dbReference type="EMBL" id="SEP13538.1"/>
    </source>
</evidence>
<dbReference type="GO" id="GO:0006935">
    <property type="term" value="P:chemotaxis"/>
    <property type="evidence" value="ECO:0007669"/>
    <property type="project" value="UniProtKB-KW"/>
</dbReference>
<dbReference type="InterPro" id="IPR029151">
    <property type="entry name" value="Sensor-like_sf"/>
</dbReference>
<feature type="transmembrane region" description="Helical" evidence="5">
    <location>
        <begin position="303"/>
        <end position="323"/>
    </location>
</feature>
<dbReference type="PROSITE" id="PS50885">
    <property type="entry name" value="HAMP"/>
    <property type="match status" value="1"/>
</dbReference>
<feature type="domain" description="Methyl-accepting transducer" evidence="6">
    <location>
        <begin position="398"/>
        <end position="634"/>
    </location>
</feature>
<dbReference type="Pfam" id="PF00672">
    <property type="entry name" value="HAMP"/>
    <property type="match status" value="1"/>
</dbReference>
<dbReference type="RefSeq" id="WP_091746756.1">
    <property type="nucleotide sequence ID" value="NZ_FODY01000011.1"/>
</dbReference>
<dbReference type="AlphaFoldDB" id="A0A1H8VF94"/>
<keyword evidence="5" id="KW-1133">Transmembrane helix</keyword>
<evidence type="ECO:0000256" key="3">
    <source>
        <dbReference type="ARBA" id="ARBA00029447"/>
    </source>
</evidence>
<dbReference type="OrthoDB" id="9760371at2"/>
<dbReference type="SMART" id="SM00304">
    <property type="entry name" value="HAMP"/>
    <property type="match status" value="1"/>
</dbReference>
<evidence type="ECO:0000259" key="6">
    <source>
        <dbReference type="PROSITE" id="PS50111"/>
    </source>
</evidence>
<evidence type="ECO:0000256" key="5">
    <source>
        <dbReference type="SAM" id="Phobius"/>
    </source>
</evidence>
<dbReference type="PROSITE" id="PS50111">
    <property type="entry name" value="CHEMOTAXIS_TRANSDUC_2"/>
    <property type="match status" value="1"/>
</dbReference>
<feature type="transmembrane region" description="Helical" evidence="5">
    <location>
        <begin position="12"/>
        <end position="32"/>
    </location>
</feature>
<dbReference type="CDD" id="cd06225">
    <property type="entry name" value="HAMP"/>
    <property type="match status" value="1"/>
</dbReference>
<dbReference type="Gene3D" id="6.10.340.10">
    <property type="match status" value="1"/>
</dbReference>
<dbReference type="GO" id="GO:0016020">
    <property type="term" value="C:membrane"/>
    <property type="evidence" value="ECO:0007669"/>
    <property type="project" value="InterPro"/>
</dbReference>
<organism evidence="8 9">
    <name type="scientific">Propionispora vibrioides</name>
    <dbReference type="NCBI Taxonomy" id="112903"/>
    <lineage>
        <taxon>Bacteria</taxon>
        <taxon>Bacillati</taxon>
        <taxon>Bacillota</taxon>
        <taxon>Negativicutes</taxon>
        <taxon>Selenomonadales</taxon>
        <taxon>Sporomusaceae</taxon>
        <taxon>Propionispora</taxon>
    </lineage>
</organism>
<dbReference type="EMBL" id="FODY01000011">
    <property type="protein sequence ID" value="SEP13538.1"/>
    <property type="molecule type" value="Genomic_DNA"/>
</dbReference>
<dbReference type="CDD" id="cd12912">
    <property type="entry name" value="PDC2_MCP_like"/>
    <property type="match status" value="1"/>
</dbReference>
<dbReference type="InterPro" id="IPR004089">
    <property type="entry name" value="MCPsignal_dom"/>
</dbReference>
<keyword evidence="2 4" id="KW-0807">Transducer</keyword>
<keyword evidence="5" id="KW-0812">Transmembrane</keyword>